<reference evidence="2 3" key="1">
    <citation type="submission" date="2023-07" db="EMBL/GenBank/DDBJ databases">
        <title>Comparative genomics of wheat-associated soil bacteria to identify genetic determinants of phenazine resistance.</title>
        <authorList>
            <person name="Mouncey N."/>
        </authorList>
    </citation>
    <scope>NUCLEOTIDE SEQUENCE [LARGE SCALE GENOMIC DNA]</scope>
    <source>
        <strain evidence="2 3">W4I11</strain>
    </source>
</reference>
<comment type="caution">
    <text evidence="2">The sequence shown here is derived from an EMBL/GenBank/DDBJ whole genome shotgun (WGS) entry which is preliminary data.</text>
</comment>
<dbReference type="Proteomes" id="UP001237780">
    <property type="component" value="Unassembled WGS sequence"/>
</dbReference>
<accession>A0ABU0SCM8</accession>
<evidence type="ECO:0000313" key="2">
    <source>
        <dbReference type="EMBL" id="MDQ0998506.1"/>
    </source>
</evidence>
<evidence type="ECO:0000256" key="1">
    <source>
        <dbReference type="SAM" id="SignalP"/>
    </source>
</evidence>
<proteinExistence type="predicted"/>
<dbReference type="EMBL" id="JAUSZT010000003">
    <property type="protein sequence ID" value="MDQ0998506.1"/>
    <property type="molecule type" value="Genomic_DNA"/>
</dbReference>
<feature type="chain" id="PRO_5047454020" evidence="1">
    <location>
        <begin position="26"/>
        <end position="138"/>
    </location>
</feature>
<sequence>MFSKSARNYCLVLFMLSGLSSAALAQGTVFSERPGLAGPEEMPKQNASCEGLAAIIAGLETPEGNRIDLWASGPLTYIHSDEALWYLAICPQSGVQVMCITYSDNGMKLGDNILIRGGMRILDKTHIVLDPCLASREE</sequence>
<feature type="signal peptide" evidence="1">
    <location>
        <begin position="1"/>
        <end position="25"/>
    </location>
</feature>
<evidence type="ECO:0000313" key="3">
    <source>
        <dbReference type="Proteomes" id="UP001237780"/>
    </source>
</evidence>
<gene>
    <name evidence="2" type="ORF">QFZ34_003688</name>
</gene>
<organism evidence="2 3">
    <name type="scientific">Phyllobacterium ifriqiyense</name>
    <dbReference type="NCBI Taxonomy" id="314238"/>
    <lineage>
        <taxon>Bacteria</taxon>
        <taxon>Pseudomonadati</taxon>
        <taxon>Pseudomonadota</taxon>
        <taxon>Alphaproteobacteria</taxon>
        <taxon>Hyphomicrobiales</taxon>
        <taxon>Phyllobacteriaceae</taxon>
        <taxon>Phyllobacterium</taxon>
    </lineage>
</organism>
<protein>
    <submittedName>
        <fullName evidence="2">Uncharacterized protein</fullName>
    </submittedName>
</protein>
<keyword evidence="1" id="KW-0732">Signal</keyword>
<name>A0ABU0SCM8_9HYPH</name>
<keyword evidence="3" id="KW-1185">Reference proteome</keyword>